<feature type="non-terminal residue" evidence="3">
    <location>
        <position position="228"/>
    </location>
</feature>
<evidence type="ECO:0000313" key="4">
    <source>
        <dbReference type="Proteomes" id="UP001187471"/>
    </source>
</evidence>
<comment type="caution">
    <text evidence="3">The sequence shown here is derived from an EMBL/GenBank/DDBJ whole genome shotgun (WGS) entry which is preliminary data.</text>
</comment>
<evidence type="ECO:0000256" key="1">
    <source>
        <dbReference type="SAM" id="MobiDB-lite"/>
    </source>
</evidence>
<name>A0AA88R040_9ASTE</name>
<organism evidence="3 4">
    <name type="scientific">Escallonia rubra</name>
    <dbReference type="NCBI Taxonomy" id="112253"/>
    <lineage>
        <taxon>Eukaryota</taxon>
        <taxon>Viridiplantae</taxon>
        <taxon>Streptophyta</taxon>
        <taxon>Embryophyta</taxon>
        <taxon>Tracheophyta</taxon>
        <taxon>Spermatophyta</taxon>
        <taxon>Magnoliopsida</taxon>
        <taxon>eudicotyledons</taxon>
        <taxon>Gunneridae</taxon>
        <taxon>Pentapetalae</taxon>
        <taxon>asterids</taxon>
        <taxon>campanulids</taxon>
        <taxon>Escalloniales</taxon>
        <taxon>Escalloniaceae</taxon>
        <taxon>Escallonia</taxon>
    </lineage>
</organism>
<dbReference type="PANTHER" id="PTHR31168:SF1">
    <property type="entry name" value="DUF599 FAMILY PROTEIN"/>
    <property type="match status" value="1"/>
</dbReference>
<sequence>LVLMMERQILDYVLVPSGLALMVSYHIWLLYQILNHPTRTVVGINAINRGFWVRAMMEEAPKNGVLAVQTLRNNIMASTVLASTAITLSSIIGLLMSNIGGSERSTVGLQIHIATPRRRRYGETSSRFRVGAVWAGDNGGVSHLASLPDRQVPHQDRRRPQRHQPALLGPRHDGGDTQERDSGSADVEKQHNGINPFGVDGHHAQLAHRRPDDQQRRWQRTLVATGLW</sequence>
<evidence type="ECO:0000313" key="3">
    <source>
        <dbReference type="EMBL" id="KAK2972815.1"/>
    </source>
</evidence>
<protein>
    <submittedName>
        <fullName evidence="3">Uncharacterized protein</fullName>
    </submittedName>
</protein>
<dbReference type="EMBL" id="JAVXUO010002486">
    <property type="protein sequence ID" value="KAK2972815.1"/>
    <property type="molecule type" value="Genomic_DNA"/>
</dbReference>
<keyword evidence="2" id="KW-0812">Transmembrane</keyword>
<gene>
    <name evidence="3" type="ORF">RJ640_028343</name>
</gene>
<feature type="region of interest" description="Disordered" evidence="1">
    <location>
        <begin position="144"/>
        <end position="201"/>
    </location>
</feature>
<dbReference type="PANTHER" id="PTHR31168">
    <property type="entry name" value="OS02G0292800 PROTEIN"/>
    <property type="match status" value="1"/>
</dbReference>
<dbReference type="Proteomes" id="UP001187471">
    <property type="component" value="Unassembled WGS sequence"/>
</dbReference>
<proteinExistence type="predicted"/>
<dbReference type="AlphaFoldDB" id="A0AA88R040"/>
<reference evidence="3" key="1">
    <citation type="submission" date="2022-12" db="EMBL/GenBank/DDBJ databases">
        <title>Draft genome assemblies for two species of Escallonia (Escalloniales).</title>
        <authorList>
            <person name="Chanderbali A."/>
            <person name="Dervinis C."/>
            <person name="Anghel I."/>
            <person name="Soltis D."/>
            <person name="Soltis P."/>
            <person name="Zapata F."/>
        </authorList>
    </citation>
    <scope>NUCLEOTIDE SEQUENCE</scope>
    <source>
        <strain evidence="3">UCBG92.1500</strain>
        <tissue evidence="3">Leaf</tissue>
    </source>
</reference>
<dbReference type="InterPro" id="IPR006747">
    <property type="entry name" value="DUF599"/>
</dbReference>
<feature type="compositionally biased region" description="Basic and acidic residues" evidence="1">
    <location>
        <begin position="170"/>
        <end position="191"/>
    </location>
</feature>
<keyword evidence="4" id="KW-1185">Reference proteome</keyword>
<keyword evidence="2" id="KW-0472">Membrane</keyword>
<evidence type="ECO:0000256" key="2">
    <source>
        <dbReference type="SAM" id="Phobius"/>
    </source>
</evidence>
<feature type="transmembrane region" description="Helical" evidence="2">
    <location>
        <begin position="75"/>
        <end position="96"/>
    </location>
</feature>
<dbReference type="Pfam" id="PF04654">
    <property type="entry name" value="DUF599"/>
    <property type="match status" value="1"/>
</dbReference>
<accession>A0AA88R040</accession>
<feature type="transmembrane region" description="Helical" evidence="2">
    <location>
        <begin position="12"/>
        <end position="31"/>
    </location>
</feature>
<keyword evidence="2" id="KW-1133">Transmembrane helix</keyword>